<dbReference type="SUPFAM" id="SSF56281">
    <property type="entry name" value="Metallo-hydrolase/oxidoreductase"/>
    <property type="match status" value="1"/>
</dbReference>
<evidence type="ECO:0000259" key="2">
    <source>
        <dbReference type="SMART" id="SM00849"/>
    </source>
</evidence>
<gene>
    <name evidence="3" type="ORF">LRP49_07550</name>
</gene>
<comment type="caution">
    <text evidence="3">The sequence shown here is derived from an EMBL/GenBank/DDBJ whole genome shotgun (WGS) entry which is preliminary data.</text>
</comment>
<dbReference type="PANTHER" id="PTHR42951:SF22">
    <property type="entry name" value="METALLO BETA-LACTAMASE SUPERFAMILY LIPOPROTEIN"/>
    <property type="match status" value="1"/>
</dbReference>
<dbReference type="Proteomes" id="UP001149821">
    <property type="component" value="Unassembled WGS sequence"/>
</dbReference>
<dbReference type="InterPro" id="IPR036866">
    <property type="entry name" value="RibonucZ/Hydroxyglut_hydro"/>
</dbReference>
<dbReference type="InterPro" id="IPR001279">
    <property type="entry name" value="Metallo-B-lactamas"/>
</dbReference>
<dbReference type="PANTHER" id="PTHR42951">
    <property type="entry name" value="METALLO-BETA-LACTAMASE DOMAIN-CONTAINING"/>
    <property type="match status" value="1"/>
</dbReference>
<accession>A0ABT5QJ90</accession>
<feature type="domain" description="Metallo-beta-lactamase" evidence="2">
    <location>
        <begin position="48"/>
        <end position="217"/>
    </location>
</feature>
<evidence type="ECO:0000313" key="3">
    <source>
        <dbReference type="EMBL" id="MDD1781056.1"/>
    </source>
</evidence>
<dbReference type="Gene3D" id="3.60.15.10">
    <property type="entry name" value="Ribonuclease Z/Hydroxyacylglutathione hydrolase-like"/>
    <property type="match status" value="1"/>
</dbReference>
<dbReference type="SMART" id="SM00849">
    <property type="entry name" value="Lactamase_B"/>
    <property type="match status" value="1"/>
</dbReference>
<evidence type="ECO:0000313" key="4">
    <source>
        <dbReference type="Proteomes" id="UP001149821"/>
    </source>
</evidence>
<keyword evidence="4" id="KW-1185">Reference proteome</keyword>
<protein>
    <submittedName>
        <fullName evidence="3">MBL fold metallo-hydrolase</fullName>
    </submittedName>
</protein>
<sequence>MNMLRKSVTVIFAIFALYTAPVANADPLSHHIVEIADDVYSFTTNGEYISMFVVTDDGVIVFETVNTPHAKAMVDAIKAITDKPIKWALHSHNHWDHSSGGQVFIDNGAKTLAHVDAAAWINANPYPDMVMPTDTWSGTRNDLQLGDTKVELHYLGLNHGMGMTIFILPKERIAYVADLVTPNRVIFAVVPDFNPREWERTLGELLELDFDRAIFSHNMADNPLQGGGKPEIQAQLEFIQDLRAGFYAELQKGTNPMQIPKTLKLPKYENWVGYDQWLEMNVWRILSDEFMGPYPWHQETEVTQ</sequence>
<dbReference type="EMBL" id="JAJUBB010000004">
    <property type="protein sequence ID" value="MDD1781056.1"/>
    <property type="molecule type" value="Genomic_DNA"/>
</dbReference>
<dbReference type="Pfam" id="PF00753">
    <property type="entry name" value="Lactamase_B"/>
    <property type="match status" value="1"/>
</dbReference>
<keyword evidence="1" id="KW-0732">Signal</keyword>
<evidence type="ECO:0000256" key="1">
    <source>
        <dbReference type="SAM" id="SignalP"/>
    </source>
</evidence>
<dbReference type="InterPro" id="IPR050855">
    <property type="entry name" value="NDM-1-like"/>
</dbReference>
<name>A0ABT5QJ90_9GAMM</name>
<proteinExistence type="predicted"/>
<feature type="signal peptide" evidence="1">
    <location>
        <begin position="1"/>
        <end position="25"/>
    </location>
</feature>
<organism evidence="3 4">
    <name type="scientific">Enterovibrio qingdaonensis</name>
    <dbReference type="NCBI Taxonomy" id="2899818"/>
    <lineage>
        <taxon>Bacteria</taxon>
        <taxon>Pseudomonadati</taxon>
        <taxon>Pseudomonadota</taxon>
        <taxon>Gammaproteobacteria</taxon>
        <taxon>Vibrionales</taxon>
        <taxon>Vibrionaceae</taxon>
        <taxon>Enterovibrio</taxon>
    </lineage>
</organism>
<feature type="chain" id="PRO_5045564901" evidence="1">
    <location>
        <begin position="26"/>
        <end position="304"/>
    </location>
</feature>
<dbReference type="RefSeq" id="WP_274141349.1">
    <property type="nucleotide sequence ID" value="NZ_JAJUBB010000004.1"/>
</dbReference>
<reference evidence="3" key="1">
    <citation type="submission" date="2021-12" db="EMBL/GenBank/DDBJ databases">
        <title>Enterovibrio ZSDZ35 sp. nov. and Enterovibrio ZSDZ42 sp. nov., isolated from coastal seawater in Qingdao.</title>
        <authorList>
            <person name="Zhang P."/>
        </authorList>
    </citation>
    <scope>NUCLEOTIDE SEQUENCE</scope>
    <source>
        <strain evidence="3">ZSDZ35</strain>
    </source>
</reference>